<dbReference type="OrthoDB" id="6077588at2"/>
<dbReference type="EMBL" id="CP011797">
    <property type="protein sequence ID" value="ATX75616.1"/>
    <property type="molecule type" value="Genomic_DNA"/>
</dbReference>
<sequence>MKKTLLCVAIMMAGSAFATPYNAGDSRTFAMGGIGVSSADAGQASIMNPALLATSLRRELFSLDIDVVALSPKVGGFGAIANDFLEEDIINRGVDIFSTLETEVSGTGGLIELGDSLQTSVASLGFTGSFNANTNLTIPAEDPLTATAAFLLSLTALQSSLTDVSTDITNTNSELGVTNTTLGVISTDTLSVQTQLTSLSTTTTTDLNEVTDDLINWLESFAAKDAYVEASVLPISFALPSRNFGFGIHLSNSIQVGAALNLTPNDTTFLANAVEDSNGLLTEATTSVGDVAGTISTNTSTTSDLVTDLTAVQTDLTALNTAVTELNAQLTIISENVAFFQLTPPSLANPAPDGDSDGISDVDEIAAAKLVVENTDPTVAGSVAKVNAAQAEITDATSGSVAVLGASVTALSELAGGLTTALDSVNTYDGPNGIIVDGTPAVSTDDLTSTVRVALAAIQEVGVSVAKEVVIQGQTVSIGLTPKLQVILIEDQSFGVEAVDTSGIGQDLTPIVKANLDIGIAKEWDFHGRVKAGATIKNIIPYTVTSPLGVEVNLRPKMRLGVSHHTDFSTVGVDLDVTNNSAFYFGIPTRELSMGGELSLWGHAALRAGARWNVSDPAETGVFTTGLGLTPFGTGLNLAFWVPFDAFSADYGQVIADISDGELSSALTTGDQLLRDFGLSVNLQVSW</sequence>
<gene>
    <name evidence="2" type="ORF">REIFOR_00444</name>
</gene>
<dbReference type="Pfam" id="PF13729">
    <property type="entry name" value="TraF_2"/>
    <property type="match status" value="1"/>
</dbReference>
<dbReference type="RefSeq" id="WP_100256011.1">
    <property type="nucleotide sequence ID" value="NZ_CP011797.1"/>
</dbReference>
<dbReference type="KEGG" id="rfo:REIFOR_00444"/>
<evidence type="ECO:0000256" key="1">
    <source>
        <dbReference type="SAM" id="SignalP"/>
    </source>
</evidence>
<dbReference type="Proteomes" id="UP000229757">
    <property type="component" value="Chromosome"/>
</dbReference>
<protein>
    <submittedName>
        <fullName evidence="2">Uncharacterized protein</fullName>
    </submittedName>
</protein>
<proteinExistence type="predicted"/>
<reference evidence="2 3" key="1">
    <citation type="journal article" date="2017" name="Environ. Microbiol.">
        <title>Genomic and physiological analyses of 'Reinekea forsetii' reveal a versatile opportunistic lifestyle during spring algae blooms.</title>
        <authorList>
            <person name="Avci B."/>
            <person name="Hahnke R.L."/>
            <person name="Chafee M."/>
            <person name="Fischer T."/>
            <person name="Gruber-Vodicka H."/>
            <person name="Tegetmeyer H.E."/>
            <person name="Harder J."/>
            <person name="Fuchs B.M."/>
            <person name="Amann R.I."/>
            <person name="Teeling H."/>
        </authorList>
    </citation>
    <scope>NUCLEOTIDE SEQUENCE [LARGE SCALE GENOMIC DNA]</scope>
    <source>
        <strain evidence="2 3">Hel1_31_D35</strain>
    </source>
</reference>
<dbReference type="AlphaFoldDB" id="A0A2K8KRT7"/>
<evidence type="ECO:0000313" key="2">
    <source>
        <dbReference type="EMBL" id="ATX75616.1"/>
    </source>
</evidence>
<keyword evidence="1" id="KW-0732">Signal</keyword>
<keyword evidence="3" id="KW-1185">Reference proteome</keyword>
<name>A0A2K8KRT7_9GAMM</name>
<feature type="chain" id="PRO_5014914148" evidence="1">
    <location>
        <begin position="19"/>
        <end position="687"/>
    </location>
</feature>
<dbReference type="Gene3D" id="1.20.5.340">
    <property type="match status" value="1"/>
</dbReference>
<accession>A0A2K8KRT7</accession>
<dbReference type="InterPro" id="IPR032811">
    <property type="entry name" value="Put_conjugal_transfer"/>
</dbReference>
<organism evidence="2 3">
    <name type="scientific">Reinekea forsetii</name>
    <dbReference type="NCBI Taxonomy" id="1336806"/>
    <lineage>
        <taxon>Bacteria</taxon>
        <taxon>Pseudomonadati</taxon>
        <taxon>Pseudomonadota</taxon>
        <taxon>Gammaproteobacteria</taxon>
        <taxon>Oceanospirillales</taxon>
        <taxon>Saccharospirillaceae</taxon>
        <taxon>Reinekea</taxon>
    </lineage>
</organism>
<feature type="signal peptide" evidence="1">
    <location>
        <begin position="1"/>
        <end position="18"/>
    </location>
</feature>
<evidence type="ECO:0000313" key="3">
    <source>
        <dbReference type="Proteomes" id="UP000229757"/>
    </source>
</evidence>